<dbReference type="OrthoDB" id="6326461at2759"/>
<reference evidence="2 4" key="2">
    <citation type="journal article" date="2013" name="Nature">
        <title>Insights into bilaterian evolution from three spiralian genomes.</title>
        <authorList>
            <person name="Simakov O."/>
            <person name="Marletaz F."/>
            <person name="Cho S.J."/>
            <person name="Edsinger-Gonzales E."/>
            <person name="Havlak P."/>
            <person name="Hellsten U."/>
            <person name="Kuo D.H."/>
            <person name="Larsson T."/>
            <person name="Lv J."/>
            <person name="Arendt D."/>
            <person name="Savage R."/>
            <person name="Osoegawa K."/>
            <person name="de Jong P."/>
            <person name="Grimwood J."/>
            <person name="Chapman J.A."/>
            <person name="Shapiro H."/>
            <person name="Aerts A."/>
            <person name="Otillar R.P."/>
            <person name="Terry A.Y."/>
            <person name="Boore J.L."/>
            <person name="Grigoriev I.V."/>
            <person name="Lindberg D.R."/>
            <person name="Seaver E.C."/>
            <person name="Weisblat D.A."/>
            <person name="Putnam N.H."/>
            <person name="Rokhsar D.S."/>
        </authorList>
    </citation>
    <scope>NUCLEOTIDE SEQUENCE</scope>
</reference>
<dbReference type="KEGG" id="hro:HELRODRAFT_165068"/>
<dbReference type="HOGENOM" id="CLU_1373570_0_0_1"/>
<dbReference type="PANTHER" id="PTHR37445:SF3">
    <property type="entry name" value="ZINC FINGER PHD-TYPE DOMAIN-CONTAINING PROTEIN"/>
    <property type="match status" value="1"/>
</dbReference>
<evidence type="ECO:0000256" key="1">
    <source>
        <dbReference type="SAM" id="MobiDB-lite"/>
    </source>
</evidence>
<dbReference type="EnsemblMetazoa" id="HelroT165068">
    <property type="protein sequence ID" value="HelroP165068"/>
    <property type="gene ID" value="HelroG165068"/>
</dbReference>
<feature type="region of interest" description="Disordered" evidence="1">
    <location>
        <begin position="177"/>
        <end position="203"/>
    </location>
</feature>
<evidence type="ECO:0000313" key="3">
    <source>
        <dbReference type="EnsemblMetazoa" id="HelroP165068"/>
    </source>
</evidence>
<protein>
    <submittedName>
        <fullName evidence="2 3">Uncharacterized protein</fullName>
    </submittedName>
</protein>
<dbReference type="RefSeq" id="XP_009029213.1">
    <property type="nucleotide sequence ID" value="XM_009030965.1"/>
</dbReference>
<evidence type="ECO:0000313" key="2">
    <source>
        <dbReference type="EMBL" id="ESN92931.1"/>
    </source>
</evidence>
<accession>T1EW88</accession>
<evidence type="ECO:0000313" key="4">
    <source>
        <dbReference type="Proteomes" id="UP000015101"/>
    </source>
</evidence>
<dbReference type="InParanoid" id="T1EW88"/>
<proteinExistence type="predicted"/>
<name>T1EW88_HELRO</name>
<reference evidence="3" key="3">
    <citation type="submission" date="2015-06" db="UniProtKB">
        <authorList>
            <consortium name="EnsemblMetazoa"/>
        </authorList>
    </citation>
    <scope>IDENTIFICATION</scope>
</reference>
<dbReference type="GeneID" id="20200838"/>
<organism evidence="3 4">
    <name type="scientific">Helobdella robusta</name>
    <name type="common">Californian leech</name>
    <dbReference type="NCBI Taxonomy" id="6412"/>
    <lineage>
        <taxon>Eukaryota</taxon>
        <taxon>Metazoa</taxon>
        <taxon>Spiralia</taxon>
        <taxon>Lophotrochozoa</taxon>
        <taxon>Annelida</taxon>
        <taxon>Clitellata</taxon>
        <taxon>Hirudinea</taxon>
        <taxon>Rhynchobdellida</taxon>
        <taxon>Glossiphoniidae</taxon>
        <taxon>Helobdella</taxon>
    </lineage>
</organism>
<dbReference type="AlphaFoldDB" id="T1EW88"/>
<reference evidence="4" key="1">
    <citation type="submission" date="2012-12" db="EMBL/GenBank/DDBJ databases">
        <authorList>
            <person name="Hellsten U."/>
            <person name="Grimwood J."/>
            <person name="Chapman J.A."/>
            <person name="Shapiro H."/>
            <person name="Aerts A."/>
            <person name="Otillar R.P."/>
            <person name="Terry A.Y."/>
            <person name="Boore J.L."/>
            <person name="Simakov O."/>
            <person name="Marletaz F."/>
            <person name="Cho S.-J."/>
            <person name="Edsinger-Gonzales E."/>
            <person name="Havlak P."/>
            <person name="Kuo D.-H."/>
            <person name="Larsson T."/>
            <person name="Lv J."/>
            <person name="Arendt D."/>
            <person name="Savage R."/>
            <person name="Osoegawa K."/>
            <person name="de Jong P."/>
            <person name="Lindberg D.R."/>
            <person name="Seaver E.C."/>
            <person name="Weisblat D.A."/>
            <person name="Putnam N.H."/>
            <person name="Grigoriev I.V."/>
            <person name="Rokhsar D.S."/>
        </authorList>
    </citation>
    <scope>NUCLEOTIDE SEQUENCE</scope>
</reference>
<sequence>MANKDKSLCCECNKVCTADNLCCITYRVFCHPKCGGITEDLFKKIAKISNFIWSHSNCLSVSTSNLEYARSFGDIKEKQEAMDAKLTVLQEGYNKLLETIKVMNVSIKNTETNSDGLVTECDITKYHRLKSSGDRRRPVLIKFNDRSKKNLIMENLCKIKYLETELTKIGVSHDLNKEHGEERKKLVEEAKEKQKNNQNNNKE</sequence>
<dbReference type="Proteomes" id="UP000015101">
    <property type="component" value="Unassembled WGS sequence"/>
</dbReference>
<gene>
    <name evidence="3" type="primary">20200838</name>
    <name evidence="2" type="ORF">HELRODRAFT_165068</name>
</gene>
<keyword evidence="4" id="KW-1185">Reference proteome</keyword>
<dbReference type="CTD" id="20200838"/>
<dbReference type="EMBL" id="AMQM01001928">
    <property type="status" value="NOT_ANNOTATED_CDS"/>
    <property type="molecule type" value="Genomic_DNA"/>
</dbReference>
<dbReference type="PANTHER" id="PTHR37445">
    <property type="entry name" value="PROTEIN CBG24663"/>
    <property type="match status" value="1"/>
</dbReference>
<dbReference type="EMBL" id="KB097639">
    <property type="protein sequence ID" value="ESN92931.1"/>
    <property type="molecule type" value="Genomic_DNA"/>
</dbReference>